<feature type="domain" description="N-acetyltransferase" evidence="1">
    <location>
        <begin position="1"/>
        <end position="145"/>
    </location>
</feature>
<organism evidence="2 3">
    <name type="scientific">Psychroflexus salis</name>
    <dbReference type="NCBI Taxonomy" id="1526574"/>
    <lineage>
        <taxon>Bacteria</taxon>
        <taxon>Pseudomonadati</taxon>
        <taxon>Bacteroidota</taxon>
        <taxon>Flavobacteriia</taxon>
        <taxon>Flavobacteriales</taxon>
        <taxon>Flavobacteriaceae</taxon>
        <taxon>Psychroflexus</taxon>
    </lineage>
</organism>
<name>A0A917E724_9FLAO</name>
<protein>
    <submittedName>
        <fullName evidence="2">N-acetyltransferase</fullName>
    </submittedName>
</protein>
<dbReference type="InterPro" id="IPR000182">
    <property type="entry name" value="GNAT_dom"/>
</dbReference>
<dbReference type="GO" id="GO:0016747">
    <property type="term" value="F:acyltransferase activity, transferring groups other than amino-acyl groups"/>
    <property type="evidence" value="ECO:0007669"/>
    <property type="project" value="InterPro"/>
</dbReference>
<dbReference type="Proteomes" id="UP000599688">
    <property type="component" value="Unassembled WGS sequence"/>
</dbReference>
<sequence length="145" mass="16589">MFIRQVSVTDIIPIRHQVLRQGKAIESSYFTGDTSKNTFHLGVFLNHELAGICSLVNQEKTINAKLYTYQLRGMAVLDKFQGKKVGTSLMHFIPDFLKSKSNSNLWCNARTSAVLFYEKFNFVKQGDVFEIPDVGPHQLMHITYE</sequence>
<dbReference type="CDD" id="cd04301">
    <property type="entry name" value="NAT_SF"/>
    <property type="match status" value="1"/>
</dbReference>
<gene>
    <name evidence="2" type="primary">yitI</name>
    <name evidence="2" type="ORF">GCM10010831_10750</name>
</gene>
<comment type="caution">
    <text evidence="2">The sequence shown here is derived from an EMBL/GenBank/DDBJ whole genome shotgun (WGS) entry which is preliminary data.</text>
</comment>
<dbReference type="AlphaFoldDB" id="A0A917E724"/>
<keyword evidence="3" id="KW-1185">Reference proteome</keyword>
<dbReference type="InterPro" id="IPR016181">
    <property type="entry name" value="Acyl_CoA_acyltransferase"/>
</dbReference>
<reference evidence="2 3" key="1">
    <citation type="journal article" date="2014" name="Int. J. Syst. Evol. Microbiol.">
        <title>Complete genome sequence of Corynebacterium casei LMG S-19264T (=DSM 44701T), isolated from a smear-ripened cheese.</title>
        <authorList>
            <consortium name="US DOE Joint Genome Institute (JGI-PGF)"/>
            <person name="Walter F."/>
            <person name="Albersmeier A."/>
            <person name="Kalinowski J."/>
            <person name="Ruckert C."/>
        </authorList>
    </citation>
    <scope>NUCLEOTIDE SEQUENCE [LARGE SCALE GENOMIC DNA]</scope>
    <source>
        <strain evidence="2 3">CGMCC 1.12925</strain>
    </source>
</reference>
<dbReference type="RefSeq" id="WP_188405779.1">
    <property type="nucleotide sequence ID" value="NZ_BMGL01000005.1"/>
</dbReference>
<evidence type="ECO:0000313" key="3">
    <source>
        <dbReference type="Proteomes" id="UP000599688"/>
    </source>
</evidence>
<dbReference type="Gene3D" id="3.40.630.30">
    <property type="match status" value="1"/>
</dbReference>
<dbReference type="Pfam" id="PF13673">
    <property type="entry name" value="Acetyltransf_10"/>
    <property type="match status" value="1"/>
</dbReference>
<dbReference type="EMBL" id="BMGL01000005">
    <property type="protein sequence ID" value="GGE11133.1"/>
    <property type="molecule type" value="Genomic_DNA"/>
</dbReference>
<evidence type="ECO:0000259" key="1">
    <source>
        <dbReference type="PROSITE" id="PS51186"/>
    </source>
</evidence>
<evidence type="ECO:0000313" key="2">
    <source>
        <dbReference type="EMBL" id="GGE11133.1"/>
    </source>
</evidence>
<dbReference type="SUPFAM" id="SSF55729">
    <property type="entry name" value="Acyl-CoA N-acyltransferases (Nat)"/>
    <property type="match status" value="1"/>
</dbReference>
<dbReference type="PROSITE" id="PS51186">
    <property type="entry name" value="GNAT"/>
    <property type="match status" value="1"/>
</dbReference>
<accession>A0A917E724</accession>
<proteinExistence type="predicted"/>